<gene>
    <name evidence="2" type="ORF">OBRU01_06190</name>
</gene>
<dbReference type="AlphaFoldDB" id="A0A0L7LLU8"/>
<evidence type="ECO:0000313" key="2">
    <source>
        <dbReference type="EMBL" id="KOB76156.1"/>
    </source>
</evidence>
<evidence type="ECO:0000256" key="1">
    <source>
        <dbReference type="SAM" id="MobiDB-lite"/>
    </source>
</evidence>
<dbReference type="EMBL" id="JTDY01000705">
    <property type="protein sequence ID" value="KOB76156.1"/>
    <property type="molecule type" value="Genomic_DNA"/>
</dbReference>
<keyword evidence="3" id="KW-1185">Reference proteome</keyword>
<name>A0A0L7LLU8_OPEBR</name>
<accession>A0A0L7LLU8</accession>
<feature type="compositionally biased region" description="Basic residues" evidence="1">
    <location>
        <begin position="49"/>
        <end position="58"/>
    </location>
</feature>
<feature type="region of interest" description="Disordered" evidence="1">
    <location>
        <begin position="34"/>
        <end position="62"/>
    </location>
</feature>
<protein>
    <submittedName>
        <fullName evidence="2">Max-like protein X</fullName>
    </submittedName>
</protein>
<reference evidence="2 3" key="1">
    <citation type="journal article" date="2015" name="Genome Biol. Evol.">
        <title>The genome of winter moth (Operophtera brumata) provides a genomic perspective on sexual dimorphism and phenology.</title>
        <authorList>
            <person name="Derks M.F."/>
            <person name="Smit S."/>
            <person name="Salis L."/>
            <person name="Schijlen E."/>
            <person name="Bossers A."/>
            <person name="Mateman C."/>
            <person name="Pijl A.S."/>
            <person name="de Ridder D."/>
            <person name="Groenen M.A."/>
            <person name="Visser M.E."/>
            <person name="Megens H.J."/>
        </authorList>
    </citation>
    <scope>NUCLEOTIDE SEQUENCE [LARGE SCALE GENOMIC DNA]</scope>
    <source>
        <strain evidence="2">WM2013NL</strain>
        <tissue evidence="2">Head and thorax</tissue>
    </source>
</reference>
<proteinExistence type="predicted"/>
<comment type="caution">
    <text evidence="2">The sequence shown here is derived from an EMBL/GenBank/DDBJ whole genome shotgun (WGS) entry which is preliminary data.</text>
</comment>
<evidence type="ECO:0000313" key="3">
    <source>
        <dbReference type="Proteomes" id="UP000037510"/>
    </source>
</evidence>
<organism evidence="2 3">
    <name type="scientific">Operophtera brumata</name>
    <name type="common">Winter moth</name>
    <name type="synonym">Phalaena brumata</name>
    <dbReference type="NCBI Taxonomy" id="104452"/>
    <lineage>
        <taxon>Eukaryota</taxon>
        <taxon>Metazoa</taxon>
        <taxon>Ecdysozoa</taxon>
        <taxon>Arthropoda</taxon>
        <taxon>Hexapoda</taxon>
        <taxon>Insecta</taxon>
        <taxon>Pterygota</taxon>
        <taxon>Neoptera</taxon>
        <taxon>Endopterygota</taxon>
        <taxon>Lepidoptera</taxon>
        <taxon>Glossata</taxon>
        <taxon>Ditrysia</taxon>
        <taxon>Geometroidea</taxon>
        <taxon>Geometridae</taxon>
        <taxon>Larentiinae</taxon>
        <taxon>Operophtera</taxon>
    </lineage>
</organism>
<sequence>MQANYEQIVKAQHSVPGMNEQRLTDQDKFQVVSIHPSQPIPATTPPSRGAHRRDRATHHASQLADCEGAALCVRHERAATHRPGQVPSRKYSSFTAHICNNAAVK</sequence>
<dbReference type="Proteomes" id="UP000037510">
    <property type="component" value="Unassembled WGS sequence"/>
</dbReference>
<feature type="region of interest" description="Disordered" evidence="1">
    <location>
        <begin position="1"/>
        <end position="20"/>
    </location>
</feature>